<name>A0A9P3UWZ8_9MYCO</name>
<evidence type="ECO:0000313" key="4">
    <source>
        <dbReference type="Proteomes" id="UP001064782"/>
    </source>
</evidence>
<feature type="compositionally biased region" description="Acidic residues" evidence="1">
    <location>
        <begin position="218"/>
        <end position="229"/>
    </location>
</feature>
<dbReference type="Proteomes" id="UP001165663">
    <property type="component" value="Unassembled WGS sequence"/>
</dbReference>
<evidence type="ECO:0000256" key="1">
    <source>
        <dbReference type="SAM" id="MobiDB-lite"/>
    </source>
</evidence>
<sequence length="265" mass="25310">MAEPLAVDPTRLTAAASKLSELVFPAPPAPMQVAGTDAVSAAINETMPGIESLVSDGLPGVTAALRRTAGRMIAAADIYTKADQSLGQALSQDGFDGAAPTLGAMAAASGQTDAGTLGAATLGGPASAPGQLPGAAGGTAAVAGVGQQFAEAVSGQVAAVTPHLQATVPQLVQLAPLGQQLTPMGQQVGQSVQQAASQASQGGGSPAQLASDNKPDGENQDDDGDDETQSADRAAAGSATLVSAPVADTAAAAGTPASGGAAGPV</sequence>
<dbReference type="EMBL" id="BRXE01000131">
    <property type="protein sequence ID" value="GLB86317.1"/>
    <property type="molecule type" value="Genomic_DNA"/>
</dbReference>
<dbReference type="RefSeq" id="WP_236979201.1">
    <property type="nucleotide sequence ID" value="NZ_BRXE01000131.1"/>
</dbReference>
<feature type="region of interest" description="Disordered" evidence="1">
    <location>
        <begin position="185"/>
        <end position="241"/>
    </location>
</feature>
<evidence type="ECO:0000313" key="3">
    <source>
        <dbReference type="EMBL" id="GLD33600.1"/>
    </source>
</evidence>
<gene>
    <name evidence="3" type="primary">espJ</name>
    <name evidence="3" type="ORF">Mkiyose1413_54830</name>
    <name evidence="2" type="ORF">SRL2020028_55730</name>
</gene>
<dbReference type="GeneID" id="83632655"/>
<dbReference type="Proteomes" id="UP001064782">
    <property type="component" value="Unassembled WGS sequence"/>
</dbReference>
<comment type="caution">
    <text evidence="3">The sequence shown here is derived from an EMBL/GenBank/DDBJ whole genome shotgun (WGS) entry which is preliminary data.</text>
</comment>
<reference evidence="3" key="1">
    <citation type="submission" date="2022-08" db="EMBL/GenBank/DDBJ databases">
        <title>Mycobacterium kiyosense sp. nov., scotochromogenic slow-glowing species isolated from respiratory specimens.</title>
        <authorList>
            <person name="Fukano H."/>
            <person name="Kazumi Y."/>
            <person name="Sakagami N."/>
            <person name="Ato M."/>
            <person name="Mitarai S."/>
            <person name="Hoshino Y."/>
        </authorList>
    </citation>
    <scope>NUCLEOTIDE SEQUENCE</scope>
    <source>
        <strain evidence="3">1413</strain>
        <strain evidence="2">SRL2020-028</strain>
    </source>
</reference>
<protein>
    <submittedName>
        <fullName evidence="3">ESX-1 secretion-associated protein EspJ</fullName>
    </submittedName>
</protein>
<proteinExistence type="predicted"/>
<feature type="compositionally biased region" description="Low complexity" evidence="1">
    <location>
        <begin position="185"/>
        <end position="211"/>
    </location>
</feature>
<dbReference type="EMBL" id="BRZI01000090">
    <property type="protein sequence ID" value="GLD33600.1"/>
    <property type="molecule type" value="Genomic_DNA"/>
</dbReference>
<evidence type="ECO:0000313" key="2">
    <source>
        <dbReference type="EMBL" id="GLB86317.1"/>
    </source>
</evidence>
<accession>A0A9P3UWZ8</accession>
<keyword evidence="4" id="KW-1185">Reference proteome</keyword>
<dbReference type="AlphaFoldDB" id="A0A9P3UWZ8"/>
<organism evidence="3 4">
    <name type="scientific">Mycobacterium kiyosense</name>
    <dbReference type="NCBI Taxonomy" id="2871094"/>
    <lineage>
        <taxon>Bacteria</taxon>
        <taxon>Bacillati</taxon>
        <taxon>Actinomycetota</taxon>
        <taxon>Actinomycetes</taxon>
        <taxon>Mycobacteriales</taxon>
        <taxon>Mycobacteriaceae</taxon>
        <taxon>Mycobacterium</taxon>
    </lineage>
</organism>